<evidence type="ECO:0000313" key="2">
    <source>
        <dbReference type="EMBL" id="RLV63001.1"/>
    </source>
</evidence>
<organism evidence="2 3">
    <name type="scientific">Chloebia gouldiae</name>
    <name type="common">Gouldian finch</name>
    <name type="synonym">Erythrura gouldiae</name>
    <dbReference type="NCBI Taxonomy" id="44316"/>
    <lineage>
        <taxon>Eukaryota</taxon>
        <taxon>Metazoa</taxon>
        <taxon>Chordata</taxon>
        <taxon>Craniata</taxon>
        <taxon>Vertebrata</taxon>
        <taxon>Euteleostomi</taxon>
        <taxon>Archelosauria</taxon>
        <taxon>Archosauria</taxon>
        <taxon>Dinosauria</taxon>
        <taxon>Saurischia</taxon>
        <taxon>Theropoda</taxon>
        <taxon>Coelurosauria</taxon>
        <taxon>Aves</taxon>
        <taxon>Neognathae</taxon>
        <taxon>Neoaves</taxon>
        <taxon>Telluraves</taxon>
        <taxon>Australaves</taxon>
        <taxon>Passeriformes</taxon>
        <taxon>Passeroidea</taxon>
        <taxon>Passeridae</taxon>
        <taxon>Chloebia</taxon>
    </lineage>
</organism>
<feature type="region of interest" description="Disordered" evidence="1">
    <location>
        <begin position="76"/>
        <end position="97"/>
    </location>
</feature>
<dbReference type="EMBL" id="QUSF01004449">
    <property type="protein sequence ID" value="RLV63001.1"/>
    <property type="molecule type" value="Genomic_DNA"/>
</dbReference>
<feature type="region of interest" description="Disordered" evidence="1">
    <location>
        <begin position="1"/>
        <end position="64"/>
    </location>
</feature>
<evidence type="ECO:0000256" key="1">
    <source>
        <dbReference type="SAM" id="MobiDB-lite"/>
    </source>
</evidence>
<sequence>MRSSPAPKHPAAQAPPGPHCTAQLKAQEPPQPSPSFTRSAQDLLSPALSQQKQLPALSSYSSSLLRPPARQELLLKQQEEEKRLPTHLVPEEEEVREVDERAETWPAFYSSPGLPQAQRHLCGSHNFLTSSCQVCTISVNGWASPAATVAVGDAGDVKAPKDDGHSIRAEDAANRSRGGGSSQYQTPTDSAPHSFSAGTWRGPRHPHFTKTILNPGHLFEDTSRQPS</sequence>
<name>A0A3L8Q6P0_CHLGU</name>
<feature type="compositionally biased region" description="Low complexity" evidence="1">
    <location>
        <begin position="1"/>
        <end position="12"/>
    </location>
</feature>
<dbReference type="Proteomes" id="UP000276834">
    <property type="component" value="Unassembled WGS sequence"/>
</dbReference>
<gene>
    <name evidence="2" type="ORF">DV515_00018723</name>
</gene>
<proteinExistence type="predicted"/>
<reference evidence="2 3" key="1">
    <citation type="journal article" date="2018" name="Proc. R. Soc. B">
        <title>A non-coding region near Follistatin controls head colour polymorphism in the Gouldian finch.</title>
        <authorList>
            <person name="Toomey M.B."/>
            <person name="Marques C.I."/>
            <person name="Andrade P."/>
            <person name="Araujo P.M."/>
            <person name="Sabatino S."/>
            <person name="Gazda M.A."/>
            <person name="Afonso S."/>
            <person name="Lopes R.J."/>
            <person name="Corbo J.C."/>
            <person name="Carneiro M."/>
        </authorList>
    </citation>
    <scope>NUCLEOTIDE SEQUENCE [LARGE SCALE GENOMIC DNA]</scope>
    <source>
        <strain evidence="2">Red01</strain>
        <tissue evidence="2">Muscle</tissue>
    </source>
</reference>
<feature type="non-terminal residue" evidence="2">
    <location>
        <position position="227"/>
    </location>
</feature>
<feature type="compositionally biased region" description="Low complexity" evidence="1">
    <location>
        <begin position="54"/>
        <end position="64"/>
    </location>
</feature>
<accession>A0A3L8Q6P0</accession>
<keyword evidence="3" id="KW-1185">Reference proteome</keyword>
<feature type="compositionally biased region" description="Polar residues" evidence="1">
    <location>
        <begin position="182"/>
        <end position="197"/>
    </location>
</feature>
<evidence type="ECO:0000313" key="3">
    <source>
        <dbReference type="Proteomes" id="UP000276834"/>
    </source>
</evidence>
<feature type="region of interest" description="Disordered" evidence="1">
    <location>
        <begin position="154"/>
        <end position="227"/>
    </location>
</feature>
<protein>
    <submittedName>
        <fullName evidence="2">Uncharacterized protein</fullName>
    </submittedName>
</protein>
<feature type="compositionally biased region" description="Basic and acidic residues" evidence="1">
    <location>
        <begin position="218"/>
        <end position="227"/>
    </location>
</feature>
<feature type="compositionally biased region" description="Basic and acidic residues" evidence="1">
    <location>
        <begin position="155"/>
        <end position="174"/>
    </location>
</feature>
<feature type="compositionally biased region" description="Polar residues" evidence="1">
    <location>
        <begin position="34"/>
        <end position="53"/>
    </location>
</feature>
<comment type="caution">
    <text evidence="2">The sequence shown here is derived from an EMBL/GenBank/DDBJ whole genome shotgun (WGS) entry which is preliminary data.</text>
</comment>
<dbReference type="AlphaFoldDB" id="A0A3L8Q6P0"/>